<organism evidence="2 3">
    <name type="scientific">Limobrevibacterium gyesilva</name>
    <dbReference type="NCBI Taxonomy" id="2991712"/>
    <lineage>
        <taxon>Bacteria</taxon>
        <taxon>Pseudomonadati</taxon>
        <taxon>Pseudomonadota</taxon>
        <taxon>Alphaproteobacteria</taxon>
        <taxon>Acetobacterales</taxon>
        <taxon>Acetobacteraceae</taxon>
        <taxon>Limobrevibacterium</taxon>
    </lineage>
</organism>
<dbReference type="SUPFAM" id="SSF51126">
    <property type="entry name" value="Pectin lyase-like"/>
    <property type="match status" value="2"/>
</dbReference>
<proteinExistence type="predicted"/>
<protein>
    <submittedName>
        <fullName evidence="2">Uncharacterized protein</fullName>
    </submittedName>
</protein>
<name>A0AA41YU14_9PROT</name>
<reference evidence="2" key="1">
    <citation type="submission" date="2022-09" db="EMBL/GenBank/DDBJ databases">
        <title>Rhodovastum sp. nov. RN2-1 isolated from soil in Seongnam, South Korea.</title>
        <authorList>
            <person name="Le N.T."/>
        </authorList>
    </citation>
    <scope>NUCLEOTIDE SEQUENCE</scope>
    <source>
        <strain evidence="2">RN2-1</strain>
    </source>
</reference>
<dbReference type="InterPro" id="IPR011050">
    <property type="entry name" value="Pectin_lyase_fold/virulence"/>
</dbReference>
<comment type="caution">
    <text evidence="2">The sequence shown here is derived from an EMBL/GenBank/DDBJ whole genome shotgun (WGS) entry which is preliminary data.</text>
</comment>
<feature type="region of interest" description="Disordered" evidence="1">
    <location>
        <begin position="696"/>
        <end position="717"/>
    </location>
</feature>
<reference evidence="2" key="2">
    <citation type="submission" date="2022-10" db="EMBL/GenBank/DDBJ databases">
        <authorList>
            <person name="Trinh H.N."/>
        </authorList>
    </citation>
    <scope>NUCLEOTIDE SEQUENCE</scope>
    <source>
        <strain evidence="2">RN2-1</strain>
    </source>
</reference>
<dbReference type="AlphaFoldDB" id="A0AA41YU14"/>
<accession>A0AA41YU14</accession>
<gene>
    <name evidence="2" type="ORF">OL599_18500</name>
</gene>
<dbReference type="Proteomes" id="UP001165679">
    <property type="component" value="Unassembled WGS sequence"/>
</dbReference>
<evidence type="ECO:0000256" key="1">
    <source>
        <dbReference type="SAM" id="MobiDB-lite"/>
    </source>
</evidence>
<keyword evidence="3" id="KW-1185">Reference proteome</keyword>
<sequence length="717" mass="73026">MLDGTTDDTAHLVAAIAAAHAGAAVLIDGPAFIAHPAAITLPAGTSLMFRGEGRLITAFGSVRSIRIDRHGAGYTSVPAVAITGSARLGTVSMGFSQFELAAPGAGYVPGDILTLQGGKYAQPAKLAVVATQVVSARIVHGGSGGTDGVSTVTGTSGDGVPFQASVTISGGALRAVNAITAGGHYTRNPANLASEPVAGANLTGATLALSMGVGVTTQGKKATTPTAYVADFGSYIALPTGEVPLSGGTGSGARLAGISWHVQSIAVIDSGSYPTAAVPVITFSGGSPAYAAQAVAQGERPVLDGPVIAPATHVFDGYSHMAGTFGGTTLEAVWFGADRTAAIDSTFALQAWAASVPSPGGNGHCGAGTYLLSGTVLQRSGTTLAGEGAATTWKAAPNWSGGNIPGYAFPFAGIDNTMIANEHYDVPFNAANKVDKNLTLRNISFDYSGPASQRISGDKAIIYRMVRNATLTDIRCFNVGDCTAMLGSDTTKVIRLYARGVSNAAADHWESPTNALVEDPDIDMAGDPFGKSMYGVLFTATDTATRFGLARNNTVRGGRIAGFTEAAIWADNGNWEMTVENTAIDCRHNGHGVGIFMTGSGGQHKISRVAFSNCTRPAIYANPQKDASPDGIDVSDVRITGQSVTAPIVLNAAPQQASNPARHVHMSLHGVHVDYAPGSERPPYTVVASPGGDVAIDARSQLSPGKSGAVLRSGSGK</sequence>
<evidence type="ECO:0000313" key="2">
    <source>
        <dbReference type="EMBL" id="MCW3476558.1"/>
    </source>
</evidence>
<dbReference type="RefSeq" id="WP_264715365.1">
    <property type="nucleotide sequence ID" value="NZ_JAPDNT010000021.1"/>
</dbReference>
<dbReference type="EMBL" id="JAPDNT010000021">
    <property type="protein sequence ID" value="MCW3476558.1"/>
    <property type="molecule type" value="Genomic_DNA"/>
</dbReference>
<evidence type="ECO:0000313" key="3">
    <source>
        <dbReference type="Proteomes" id="UP001165679"/>
    </source>
</evidence>
<dbReference type="Gene3D" id="2.160.20.10">
    <property type="entry name" value="Single-stranded right-handed beta-helix, Pectin lyase-like"/>
    <property type="match status" value="1"/>
</dbReference>
<dbReference type="InterPro" id="IPR012334">
    <property type="entry name" value="Pectin_lyas_fold"/>
</dbReference>